<dbReference type="GO" id="GO:0005829">
    <property type="term" value="C:cytosol"/>
    <property type="evidence" value="ECO:0007669"/>
    <property type="project" value="TreeGrafter"/>
</dbReference>
<dbReference type="AlphaFoldDB" id="A0A9X1X367"/>
<dbReference type="NCBIfam" id="TIGR00022">
    <property type="entry name" value="YhcH/YjgK/YiaL family protein"/>
    <property type="match status" value="1"/>
</dbReference>
<feature type="signal peptide" evidence="1">
    <location>
        <begin position="1"/>
        <end position="25"/>
    </location>
</feature>
<dbReference type="PANTHER" id="PTHR34986">
    <property type="entry name" value="EVOLVED BETA-GALACTOSIDASE SUBUNIT BETA"/>
    <property type="match status" value="1"/>
</dbReference>
<organism evidence="2 3">
    <name type="scientific">Mucilaginibacter straminoryzae</name>
    <dbReference type="NCBI Taxonomy" id="2932774"/>
    <lineage>
        <taxon>Bacteria</taxon>
        <taxon>Pseudomonadati</taxon>
        <taxon>Bacteroidota</taxon>
        <taxon>Sphingobacteriia</taxon>
        <taxon>Sphingobacteriales</taxon>
        <taxon>Sphingobacteriaceae</taxon>
        <taxon>Mucilaginibacter</taxon>
    </lineage>
</organism>
<proteinExistence type="predicted"/>
<gene>
    <name evidence="2" type="ORF">MUY27_05660</name>
</gene>
<accession>A0A9X1X367</accession>
<dbReference type="Pfam" id="PF04074">
    <property type="entry name" value="DUF386"/>
    <property type="match status" value="1"/>
</dbReference>
<evidence type="ECO:0000313" key="2">
    <source>
        <dbReference type="EMBL" id="MCJ8209185.1"/>
    </source>
</evidence>
<feature type="chain" id="PRO_5040909965" evidence="1">
    <location>
        <begin position="26"/>
        <end position="204"/>
    </location>
</feature>
<sequence length="204" mass="22750">MKTKKVGKLALGIALALLTAGVVFAQPNTGNNKAAKKWVKSKAWGNGIKLNVFDEVNAAEFQKQYIANKAVWDKAFEFIKTHDLDTLHVGRYPIDGDNAYATITDSPTREFDQTKWESHQKYIDLQYVIRGAEKIGMVPVNTATVVKEYDPAKDVANYSADGKYYLATSGTFFLFFPQDAHRPNVKTEGADTDKKLVIKIKVAQ</sequence>
<comment type="caution">
    <text evidence="2">The sequence shown here is derived from an EMBL/GenBank/DDBJ whole genome shotgun (WGS) entry which is preliminary data.</text>
</comment>
<dbReference type="RefSeq" id="WP_245129015.1">
    <property type="nucleotide sequence ID" value="NZ_JALJEJ010000002.1"/>
</dbReference>
<dbReference type="InterPro" id="IPR004375">
    <property type="entry name" value="NanQ/TabA/YiaL"/>
</dbReference>
<reference evidence="2" key="1">
    <citation type="submission" date="2022-04" db="EMBL/GenBank/DDBJ databases">
        <title>Mucilaginibacter sp. RS28 isolated from freshwater.</title>
        <authorList>
            <person name="Ko S.-R."/>
        </authorList>
    </citation>
    <scope>NUCLEOTIDE SEQUENCE</scope>
    <source>
        <strain evidence="2">RS28</strain>
    </source>
</reference>
<evidence type="ECO:0000256" key="1">
    <source>
        <dbReference type="SAM" id="SignalP"/>
    </source>
</evidence>
<dbReference type="PANTHER" id="PTHR34986:SF1">
    <property type="entry name" value="PROTEIN YIAL"/>
    <property type="match status" value="1"/>
</dbReference>
<name>A0A9X1X367_9SPHI</name>
<evidence type="ECO:0000313" key="3">
    <source>
        <dbReference type="Proteomes" id="UP001139450"/>
    </source>
</evidence>
<protein>
    <submittedName>
        <fullName evidence="2">YhcH/YjgK/YiaL family protein</fullName>
    </submittedName>
</protein>
<dbReference type="SUPFAM" id="SSF51197">
    <property type="entry name" value="Clavaminate synthase-like"/>
    <property type="match status" value="1"/>
</dbReference>
<keyword evidence="3" id="KW-1185">Reference proteome</keyword>
<dbReference type="InterPro" id="IPR037012">
    <property type="entry name" value="NanQ/TabA/YiaL_sf"/>
</dbReference>
<keyword evidence="1" id="KW-0732">Signal</keyword>
<dbReference type="EMBL" id="JALJEJ010000002">
    <property type="protein sequence ID" value="MCJ8209185.1"/>
    <property type="molecule type" value="Genomic_DNA"/>
</dbReference>
<dbReference type="Proteomes" id="UP001139450">
    <property type="component" value="Unassembled WGS sequence"/>
</dbReference>
<dbReference type="Gene3D" id="2.60.120.370">
    <property type="entry name" value="YhcH/YjgK/YiaL"/>
    <property type="match status" value="1"/>
</dbReference>